<dbReference type="Proteomes" id="UP000199077">
    <property type="component" value="Chromosome I"/>
</dbReference>
<dbReference type="EMBL" id="LT629711">
    <property type="protein sequence ID" value="SDP38623.1"/>
    <property type="molecule type" value="Genomic_DNA"/>
</dbReference>
<feature type="region of interest" description="Disordered" evidence="1">
    <location>
        <begin position="22"/>
        <end position="42"/>
    </location>
</feature>
<evidence type="ECO:0000313" key="2">
    <source>
        <dbReference type="EMBL" id="SDP38623.1"/>
    </source>
</evidence>
<evidence type="ECO:0000313" key="3">
    <source>
        <dbReference type="Proteomes" id="UP000199077"/>
    </source>
</evidence>
<organism evidence="2 3">
    <name type="scientific">Pedococcus dokdonensis</name>
    <dbReference type="NCBI Taxonomy" id="443156"/>
    <lineage>
        <taxon>Bacteria</taxon>
        <taxon>Bacillati</taxon>
        <taxon>Actinomycetota</taxon>
        <taxon>Actinomycetes</taxon>
        <taxon>Micrococcales</taxon>
        <taxon>Intrasporangiaceae</taxon>
        <taxon>Pedococcus</taxon>
    </lineage>
</organism>
<accession>A0A1H0SA28</accession>
<dbReference type="AlphaFoldDB" id="A0A1H0SA28"/>
<protein>
    <submittedName>
        <fullName evidence="2">Uncharacterized protein</fullName>
    </submittedName>
</protein>
<dbReference type="RefSeq" id="WP_269457287.1">
    <property type="nucleotide sequence ID" value="NZ_LT629711.1"/>
</dbReference>
<sequence>MVARVLDFAQVIPGDAPLGTVGGVAMEPKVMDGSHRGSRMPS</sequence>
<name>A0A1H0SA28_9MICO</name>
<proteinExistence type="predicted"/>
<evidence type="ECO:0000256" key="1">
    <source>
        <dbReference type="SAM" id="MobiDB-lite"/>
    </source>
</evidence>
<dbReference type="STRING" id="443156.SAMN04489867_2269"/>
<gene>
    <name evidence="2" type="ORF">SAMN04489867_2269</name>
</gene>
<reference evidence="3" key="1">
    <citation type="submission" date="2016-10" db="EMBL/GenBank/DDBJ databases">
        <authorList>
            <person name="Varghese N."/>
            <person name="Submissions S."/>
        </authorList>
    </citation>
    <scope>NUCLEOTIDE SEQUENCE [LARGE SCALE GENOMIC DNA]</scope>
    <source>
        <strain evidence="3">DSM 22329</strain>
    </source>
</reference>
<keyword evidence="3" id="KW-1185">Reference proteome</keyword>